<organism evidence="2 3">
    <name type="scientific">Liparis tanakae</name>
    <name type="common">Tanaka's snailfish</name>
    <dbReference type="NCBI Taxonomy" id="230148"/>
    <lineage>
        <taxon>Eukaryota</taxon>
        <taxon>Metazoa</taxon>
        <taxon>Chordata</taxon>
        <taxon>Craniata</taxon>
        <taxon>Vertebrata</taxon>
        <taxon>Euteleostomi</taxon>
        <taxon>Actinopterygii</taxon>
        <taxon>Neopterygii</taxon>
        <taxon>Teleostei</taxon>
        <taxon>Neoteleostei</taxon>
        <taxon>Acanthomorphata</taxon>
        <taxon>Eupercaria</taxon>
        <taxon>Perciformes</taxon>
        <taxon>Cottioidei</taxon>
        <taxon>Cottales</taxon>
        <taxon>Liparidae</taxon>
        <taxon>Liparis</taxon>
    </lineage>
</organism>
<feature type="compositionally biased region" description="Gly residues" evidence="1">
    <location>
        <begin position="191"/>
        <end position="202"/>
    </location>
</feature>
<feature type="compositionally biased region" description="Basic and acidic residues" evidence="1">
    <location>
        <begin position="1"/>
        <end position="12"/>
    </location>
</feature>
<accession>A0A4Z2E0Z5</accession>
<sequence length="341" mass="35655">MPGLHEPPHQSERQPPLRLPRPLLHALPSGARHAGRGAHGAQHHREGPPPRQRVRAVETAAKPVRPPRGPRGPPLQAAEHRQQDGGAVHGAPPAGSVAVPLPAAALHAAVQRGRRLPARRGAGEPPAAARVRPGRLLPRRQGDAAGAGVHDGGVRRQPAALAHGGGSGPQHVRLRGRGFVGRAGGAALQGLPGGGAGRGGAGVRDSRVDRGRDEDQRGDPVRGAVDQSERRGLGEGAQPHLLSLHVLVGGFSRHRGDEGVQPAARTAEIRSRECRSPPPPVLLLDLLSPSHPSTSGIRLLKVRMPALNYSYVTAFKKLAGHIHTPTHADFLERSAPYAPGS</sequence>
<feature type="compositionally biased region" description="Low complexity" evidence="1">
    <location>
        <begin position="20"/>
        <end position="32"/>
    </location>
</feature>
<reference evidence="2 3" key="1">
    <citation type="submission" date="2019-03" db="EMBL/GenBank/DDBJ databases">
        <title>First draft genome of Liparis tanakae, snailfish: a comprehensive survey of snailfish specific genes.</title>
        <authorList>
            <person name="Kim W."/>
            <person name="Song I."/>
            <person name="Jeong J.-H."/>
            <person name="Kim D."/>
            <person name="Kim S."/>
            <person name="Ryu S."/>
            <person name="Song J.Y."/>
            <person name="Lee S.K."/>
        </authorList>
    </citation>
    <scope>NUCLEOTIDE SEQUENCE [LARGE SCALE GENOMIC DNA]</scope>
    <source>
        <tissue evidence="2">Muscle</tissue>
    </source>
</reference>
<protein>
    <submittedName>
        <fullName evidence="2">Uncharacterized protein</fullName>
    </submittedName>
</protein>
<feature type="compositionally biased region" description="Low complexity" evidence="1">
    <location>
        <begin position="119"/>
        <end position="136"/>
    </location>
</feature>
<name>A0A4Z2E0Z5_9TELE</name>
<dbReference type="AlphaFoldDB" id="A0A4Z2E0Z5"/>
<feature type="compositionally biased region" description="Basic and acidic residues" evidence="1">
    <location>
        <begin position="204"/>
        <end position="220"/>
    </location>
</feature>
<feature type="region of interest" description="Disordered" evidence="1">
    <location>
        <begin position="1"/>
        <end position="237"/>
    </location>
</feature>
<gene>
    <name evidence="2" type="ORF">EYF80_067441</name>
</gene>
<feature type="compositionally biased region" description="Low complexity" evidence="1">
    <location>
        <begin position="85"/>
        <end position="110"/>
    </location>
</feature>
<dbReference type="Proteomes" id="UP000314294">
    <property type="component" value="Unassembled WGS sequence"/>
</dbReference>
<keyword evidence="3" id="KW-1185">Reference proteome</keyword>
<evidence type="ECO:0000256" key="1">
    <source>
        <dbReference type="SAM" id="MobiDB-lite"/>
    </source>
</evidence>
<evidence type="ECO:0000313" key="2">
    <source>
        <dbReference type="EMBL" id="TNN22445.1"/>
    </source>
</evidence>
<proteinExistence type="predicted"/>
<comment type="caution">
    <text evidence="2">The sequence shown here is derived from an EMBL/GenBank/DDBJ whole genome shotgun (WGS) entry which is preliminary data.</text>
</comment>
<dbReference type="EMBL" id="SRLO01022398">
    <property type="protein sequence ID" value="TNN22445.1"/>
    <property type="molecule type" value="Genomic_DNA"/>
</dbReference>
<evidence type="ECO:0000313" key="3">
    <source>
        <dbReference type="Proteomes" id="UP000314294"/>
    </source>
</evidence>
<feature type="compositionally biased region" description="Pro residues" evidence="1">
    <location>
        <begin position="64"/>
        <end position="73"/>
    </location>
</feature>